<gene>
    <name evidence="2" type="ORF">HB770_33445</name>
</gene>
<dbReference type="EMBL" id="CP050552">
    <property type="protein sequence ID" value="QND43922.1"/>
    <property type="molecule type" value="Genomic_DNA"/>
</dbReference>
<accession>A0A7G6RNU0</accession>
<protein>
    <submittedName>
        <fullName evidence="2">Uncharacterized protein</fullName>
    </submittedName>
</protein>
<dbReference type="Proteomes" id="UP000515518">
    <property type="component" value="Plasmid p_1"/>
</dbReference>
<feature type="signal peptide" evidence="1">
    <location>
        <begin position="1"/>
        <end position="30"/>
    </location>
</feature>
<name>A0A7G6RNU0_RHILV</name>
<organism evidence="2 3">
    <name type="scientific">Rhizobium leguminosarum bv. viciae</name>
    <dbReference type="NCBI Taxonomy" id="387"/>
    <lineage>
        <taxon>Bacteria</taxon>
        <taxon>Pseudomonadati</taxon>
        <taxon>Pseudomonadota</taxon>
        <taxon>Alphaproteobacteria</taxon>
        <taxon>Hyphomicrobiales</taxon>
        <taxon>Rhizobiaceae</taxon>
        <taxon>Rhizobium/Agrobacterium group</taxon>
        <taxon>Rhizobium</taxon>
    </lineage>
</organism>
<proteinExistence type="predicted"/>
<evidence type="ECO:0000313" key="2">
    <source>
        <dbReference type="EMBL" id="QND43922.1"/>
    </source>
</evidence>
<keyword evidence="2" id="KW-0614">Plasmid</keyword>
<evidence type="ECO:0000313" key="3">
    <source>
        <dbReference type="Proteomes" id="UP000515518"/>
    </source>
</evidence>
<dbReference type="AlphaFoldDB" id="A0A7G6RNU0"/>
<geneLocation type="plasmid" evidence="2 3">
    <name>p_1</name>
</geneLocation>
<feature type="chain" id="PRO_5028819216" evidence="1">
    <location>
        <begin position="31"/>
        <end position="222"/>
    </location>
</feature>
<sequence>MAMAILSRLRATIVAALAALTASSFSPASANELLPLEIGGVSFSIDLRGGFYIQAQQLGNDSSFRKNTGAPTADELAQLRRRDGKNGRLSATRVGFDLQGDCYTLAKQQLFCKLSGPFQGEPVAITGFDVATRPGSYSPLKEWFLSSRLISQPGDRWRVEVLTGKQKDGLACLPNWPTSCDYYLLVDGRVLVRVGLHVKSKNLEIISSIESAALELIRFYMK</sequence>
<keyword evidence="1" id="KW-0732">Signal</keyword>
<evidence type="ECO:0000256" key="1">
    <source>
        <dbReference type="SAM" id="SignalP"/>
    </source>
</evidence>
<reference evidence="3" key="1">
    <citation type="journal article" date="2020" name="Mol. Plant Microbe">
        <title>Rhizobial microsymbionts of the narrowly endemic Oxytropis species growing in Kamchatka are characterized by significant genetic diversity and possess a set of genes that are associated with T3SS and T6SS secretion systems and can affect the development of symbiosis.</title>
        <authorList>
            <person name="Safronova V."/>
            <person name="Guro P."/>
            <person name="Sazanova A."/>
            <person name="Kuznetsova I."/>
            <person name="Belimov A."/>
            <person name="Yakubov V."/>
            <person name="Chirak E."/>
            <person name="Afonin A."/>
            <person name="Gogolev Y."/>
            <person name="Andronov E."/>
            <person name="Tikhonovich I."/>
        </authorList>
    </citation>
    <scope>NUCLEOTIDE SEQUENCE [LARGE SCALE GENOMIC DNA]</scope>
    <source>
        <strain evidence="3">RCAM0610</strain>
        <plasmid evidence="3">p_1</plasmid>
    </source>
</reference>
<dbReference type="RefSeq" id="WP_018517707.1">
    <property type="nucleotide sequence ID" value="NZ_CP025507.1"/>
</dbReference>